<organism evidence="1">
    <name type="scientific">bioreactor metagenome</name>
    <dbReference type="NCBI Taxonomy" id="1076179"/>
    <lineage>
        <taxon>unclassified sequences</taxon>
        <taxon>metagenomes</taxon>
        <taxon>ecological metagenomes</taxon>
    </lineage>
</organism>
<reference evidence="1" key="1">
    <citation type="submission" date="2019-08" db="EMBL/GenBank/DDBJ databases">
        <authorList>
            <person name="Kucharzyk K."/>
            <person name="Murdoch R.W."/>
            <person name="Higgins S."/>
            <person name="Loffler F."/>
        </authorList>
    </citation>
    <scope>NUCLEOTIDE SEQUENCE</scope>
</reference>
<evidence type="ECO:0008006" key="2">
    <source>
        <dbReference type="Google" id="ProtNLM"/>
    </source>
</evidence>
<protein>
    <recommendedName>
        <fullName evidence="2">DNA methylase adenine-specific domain-containing protein</fullName>
    </recommendedName>
</protein>
<dbReference type="AlphaFoldDB" id="A0A645HFT9"/>
<accession>A0A645HFT9</accession>
<dbReference type="EMBL" id="VSSQ01088286">
    <property type="protein sequence ID" value="MPN34974.1"/>
    <property type="molecule type" value="Genomic_DNA"/>
</dbReference>
<sequence>MDKTAVVQKDKKGNIITDPTTKDTELVGLRIDLEKYFKREVYPHVPDAIYAYEYDENKKASATNKEKLGAEFPFTRYFYEYKAPERADDLLTQFTNIESELAAKVAALTGGGH</sequence>
<gene>
    <name evidence="1" type="ORF">SDC9_182468</name>
</gene>
<name>A0A645HFT9_9ZZZZ</name>
<proteinExistence type="predicted"/>
<evidence type="ECO:0000313" key="1">
    <source>
        <dbReference type="EMBL" id="MPN34974.1"/>
    </source>
</evidence>
<comment type="caution">
    <text evidence="1">The sequence shown here is derived from an EMBL/GenBank/DDBJ whole genome shotgun (WGS) entry which is preliminary data.</text>
</comment>